<dbReference type="AlphaFoldDB" id="X8DZU3"/>
<reference evidence="2 3" key="1">
    <citation type="submission" date="2013-12" db="EMBL/GenBank/DDBJ databases">
        <authorList>
            <person name="Zelazny A."/>
            <person name="Olivier K."/>
            <person name="Holland S."/>
            <person name="Lenaerts A."/>
            <person name="Ordway D."/>
            <person name="DeGroote M.A."/>
            <person name="Parker T."/>
            <person name="Sizemore C."/>
            <person name="Tallon L.J."/>
            <person name="Sadzewicz L.K."/>
            <person name="Sengamalay N."/>
            <person name="Fraser C.M."/>
            <person name="Hine E."/>
            <person name="Shefchek K.A."/>
            <person name="Das S.P."/>
            <person name="Tettelin H."/>
        </authorList>
    </citation>
    <scope>NUCLEOTIDE SEQUENCE [LARGE SCALE GENOMIC DNA]</scope>
    <source>
        <strain evidence="2 3">1513</strain>
    </source>
</reference>
<sequence>MCLEAPPPSIALRTMIQTRSVSSASPARFPMPHAGKAH</sequence>
<evidence type="ECO:0000256" key="1">
    <source>
        <dbReference type="SAM" id="MobiDB-lite"/>
    </source>
</evidence>
<protein>
    <submittedName>
        <fullName evidence="2">Uncharacterized protein</fullName>
    </submittedName>
</protein>
<dbReference type="Proteomes" id="UP000023351">
    <property type="component" value="Unassembled WGS sequence"/>
</dbReference>
<dbReference type="EMBL" id="JAOJ01000001">
    <property type="protein sequence ID" value="EUA73864.1"/>
    <property type="molecule type" value="Genomic_DNA"/>
</dbReference>
<organism evidence="2 3">
    <name type="scientific">Mycobacteroides abscessus subsp. bolletii 1513</name>
    <dbReference type="NCBI Taxonomy" id="1299321"/>
    <lineage>
        <taxon>Bacteria</taxon>
        <taxon>Bacillati</taxon>
        <taxon>Actinomycetota</taxon>
        <taxon>Actinomycetes</taxon>
        <taxon>Mycobacteriales</taxon>
        <taxon>Mycobacteriaceae</taxon>
        <taxon>Mycobacteroides</taxon>
        <taxon>Mycobacteroides abscessus</taxon>
    </lineage>
</organism>
<evidence type="ECO:0000313" key="2">
    <source>
        <dbReference type="EMBL" id="EUA73864.1"/>
    </source>
</evidence>
<evidence type="ECO:0000313" key="3">
    <source>
        <dbReference type="Proteomes" id="UP000023351"/>
    </source>
</evidence>
<comment type="caution">
    <text evidence="2">The sequence shown here is derived from an EMBL/GenBank/DDBJ whole genome shotgun (WGS) entry which is preliminary data.</text>
</comment>
<gene>
    <name evidence="2" type="ORF">I540_0304</name>
</gene>
<accession>X8DZU3</accession>
<proteinExistence type="predicted"/>
<name>X8DZU3_9MYCO</name>
<dbReference type="PATRIC" id="fig|1299321.3.peg.282"/>
<feature type="region of interest" description="Disordered" evidence="1">
    <location>
        <begin position="18"/>
        <end position="38"/>
    </location>
</feature>